<proteinExistence type="predicted"/>
<dbReference type="InterPro" id="IPR015915">
    <property type="entry name" value="Kelch-typ_b-propeller"/>
</dbReference>
<dbReference type="PANTHER" id="PTHR46093">
    <property type="entry name" value="ACYL-COA-BINDING DOMAIN-CONTAINING PROTEIN 5"/>
    <property type="match status" value="1"/>
</dbReference>
<evidence type="ECO:0008006" key="5">
    <source>
        <dbReference type="Google" id="ProtNLM"/>
    </source>
</evidence>
<protein>
    <recommendedName>
        <fullName evidence="5">Galactose oxidase</fullName>
    </recommendedName>
</protein>
<organism evidence="3 4">
    <name type="scientific">Blattamonas nauphoetae</name>
    <dbReference type="NCBI Taxonomy" id="2049346"/>
    <lineage>
        <taxon>Eukaryota</taxon>
        <taxon>Metamonada</taxon>
        <taxon>Preaxostyla</taxon>
        <taxon>Oxymonadida</taxon>
        <taxon>Blattamonas</taxon>
    </lineage>
</organism>
<dbReference type="EMBL" id="JARBJD010000245">
    <property type="protein sequence ID" value="KAK2945859.1"/>
    <property type="molecule type" value="Genomic_DNA"/>
</dbReference>
<comment type="caution">
    <text evidence="3">The sequence shown here is derived from an EMBL/GenBank/DDBJ whole genome shotgun (WGS) entry which is preliminary data.</text>
</comment>
<keyword evidence="2" id="KW-0677">Repeat</keyword>
<dbReference type="SUPFAM" id="SSF50965">
    <property type="entry name" value="Galactose oxidase, central domain"/>
    <property type="match status" value="1"/>
</dbReference>
<dbReference type="Pfam" id="PF24681">
    <property type="entry name" value="Kelch_KLHDC2_KLHL20_DRC7"/>
    <property type="match status" value="1"/>
</dbReference>
<dbReference type="InterPro" id="IPR011043">
    <property type="entry name" value="Gal_Oxase/kelch_b-propeller"/>
</dbReference>
<gene>
    <name evidence="3" type="ORF">BLNAU_19227</name>
</gene>
<sequence>MASIPTWKCLIPSNPQGRCSHLLVPYKGIFHILGGMGEDPQSEITLNPVTGETTISHSKLTPRYGHTGSRILNHLYIFGGKDFSVRINDLFDYNLEDGSCHQIRAGGTPPTKRNCHVSAVRDESFLIFGGYDTEEEEDTPVGVLFNDLTEFNTAEKKWRHIPFANLPNDENVPPPIYLHCGCIVNDHDFYVFGGSHQELGRNNRNTAPTSNLFVFNLHTRLWKKIGPTFIHGSQTQTHLDLEKSLKWNPGEMTYGGRRWPAPRVDAHMLPYKGTLLLYGGYCGSTIYTDLWQYIPSLNHWICLTLQGTGPSQRSIPAVAIMDDKFFVHGGLRAKKHFSEIFSIELTVFHDIINWRLHQVLDYPFYQPIVEIPRIQKQKERRTEENTPEEGTIDLNSFQPSKYLTFGAVTDKLDQYFLDPMVLGAPDYTNIPHDVSDFTFIKRDLKSLAPQHNSSHAILQRTIDKVVTPVAYNHFNPLLHISELPNSLTDTTSTTLSTHQLAKESLVPFYLQEQGVTQYEFSMLSIICDIDTCDSYLNFIHDPTSEPSPDFPFNLLGFTELPSGAFPVSVLVHSAIIHERCPHLEPFMTPRSDPTSFHSLNFELAKWRKQPKKDQKPAILSELISKIENSVKQRAQQRDSLISSRLTELSCDAVLTLLGFVYSDKLLPVDFIPPLQNEYALLDRARVDLHNSQALFQDDRIKQQHWEVRVSQLGLKQGTPSWMAHIADKPTTTIPVTHFLDPDYSPELLSPTGCVQLHAKASLWNDQNLKTLAYNLLLQIATTQNIAQIISLLSKYAQPKIEKMFKGWLAQAKKNGILT</sequence>
<dbReference type="SUPFAM" id="SSF117281">
    <property type="entry name" value="Kelch motif"/>
    <property type="match status" value="1"/>
</dbReference>
<accession>A0ABQ9X261</accession>
<evidence type="ECO:0000256" key="2">
    <source>
        <dbReference type="ARBA" id="ARBA00022737"/>
    </source>
</evidence>
<evidence type="ECO:0000256" key="1">
    <source>
        <dbReference type="ARBA" id="ARBA00022441"/>
    </source>
</evidence>
<reference evidence="3 4" key="1">
    <citation type="journal article" date="2022" name="bioRxiv">
        <title>Genomics of Preaxostyla Flagellates Illuminates Evolutionary Transitions and the Path Towards Mitochondrial Loss.</title>
        <authorList>
            <person name="Novak L.V.F."/>
            <person name="Treitli S.C."/>
            <person name="Pyrih J."/>
            <person name="Halakuc P."/>
            <person name="Pipaliya S.V."/>
            <person name="Vacek V."/>
            <person name="Brzon O."/>
            <person name="Soukal P."/>
            <person name="Eme L."/>
            <person name="Dacks J.B."/>
            <person name="Karnkowska A."/>
            <person name="Elias M."/>
            <person name="Hampl V."/>
        </authorList>
    </citation>
    <scope>NUCLEOTIDE SEQUENCE [LARGE SCALE GENOMIC DNA]</scope>
    <source>
        <strain evidence="3">NAU3</strain>
        <tissue evidence="3">Gut</tissue>
    </source>
</reference>
<name>A0ABQ9X261_9EUKA</name>
<dbReference type="Gene3D" id="2.120.10.80">
    <property type="entry name" value="Kelch-type beta propeller"/>
    <property type="match status" value="2"/>
</dbReference>
<dbReference type="Proteomes" id="UP001281761">
    <property type="component" value="Unassembled WGS sequence"/>
</dbReference>
<keyword evidence="4" id="KW-1185">Reference proteome</keyword>
<evidence type="ECO:0000313" key="3">
    <source>
        <dbReference type="EMBL" id="KAK2945859.1"/>
    </source>
</evidence>
<keyword evidence="1" id="KW-0880">Kelch repeat</keyword>
<dbReference type="PANTHER" id="PTHR46093:SF18">
    <property type="entry name" value="FIBRONECTIN TYPE-III DOMAIN-CONTAINING PROTEIN"/>
    <property type="match status" value="1"/>
</dbReference>
<evidence type="ECO:0000313" key="4">
    <source>
        <dbReference type="Proteomes" id="UP001281761"/>
    </source>
</evidence>